<comment type="caution">
    <text evidence="2">The sequence shown here is derived from an EMBL/GenBank/DDBJ whole genome shotgun (WGS) entry which is preliminary data.</text>
</comment>
<feature type="region of interest" description="Disordered" evidence="1">
    <location>
        <begin position="62"/>
        <end position="120"/>
    </location>
</feature>
<feature type="compositionally biased region" description="Pro residues" evidence="1">
    <location>
        <begin position="109"/>
        <end position="118"/>
    </location>
</feature>
<accession>A0A4C1W6M5</accession>
<evidence type="ECO:0000256" key="1">
    <source>
        <dbReference type="SAM" id="MobiDB-lite"/>
    </source>
</evidence>
<sequence length="144" mass="15805">MFTKSNNENATRPHTPTTRGSTTLDGSISTRCPPEPRPRRRPSSAVTVQSDVDLLFLHNVDTATRRHGSSSPSRELAGGAGGSRAHPKARDAARAASAIAPPAERAPPRRPPPPPRPSPEALWRRLSLFTYYNDYFHAVHWPLI</sequence>
<dbReference type="Proteomes" id="UP000299102">
    <property type="component" value="Unassembled WGS sequence"/>
</dbReference>
<proteinExistence type="predicted"/>
<keyword evidence="3" id="KW-1185">Reference proteome</keyword>
<protein>
    <submittedName>
        <fullName evidence="2">Uncharacterized protein</fullName>
    </submittedName>
</protein>
<evidence type="ECO:0000313" key="3">
    <source>
        <dbReference type="Proteomes" id="UP000299102"/>
    </source>
</evidence>
<organism evidence="2 3">
    <name type="scientific">Eumeta variegata</name>
    <name type="common">Bagworm moth</name>
    <name type="synonym">Eumeta japonica</name>
    <dbReference type="NCBI Taxonomy" id="151549"/>
    <lineage>
        <taxon>Eukaryota</taxon>
        <taxon>Metazoa</taxon>
        <taxon>Ecdysozoa</taxon>
        <taxon>Arthropoda</taxon>
        <taxon>Hexapoda</taxon>
        <taxon>Insecta</taxon>
        <taxon>Pterygota</taxon>
        <taxon>Neoptera</taxon>
        <taxon>Endopterygota</taxon>
        <taxon>Lepidoptera</taxon>
        <taxon>Glossata</taxon>
        <taxon>Ditrysia</taxon>
        <taxon>Tineoidea</taxon>
        <taxon>Psychidae</taxon>
        <taxon>Oiketicinae</taxon>
        <taxon>Eumeta</taxon>
    </lineage>
</organism>
<feature type="region of interest" description="Disordered" evidence="1">
    <location>
        <begin position="1"/>
        <end position="48"/>
    </location>
</feature>
<feature type="compositionally biased region" description="Polar residues" evidence="1">
    <location>
        <begin position="1"/>
        <end position="30"/>
    </location>
</feature>
<name>A0A4C1W6M5_EUMVA</name>
<evidence type="ECO:0000313" key="2">
    <source>
        <dbReference type="EMBL" id="GBP46711.1"/>
    </source>
</evidence>
<feature type="compositionally biased region" description="Low complexity" evidence="1">
    <location>
        <begin position="94"/>
        <end position="103"/>
    </location>
</feature>
<dbReference type="EMBL" id="BGZK01000488">
    <property type="protein sequence ID" value="GBP46711.1"/>
    <property type="molecule type" value="Genomic_DNA"/>
</dbReference>
<reference evidence="2 3" key="1">
    <citation type="journal article" date="2019" name="Commun. Biol.">
        <title>The bagworm genome reveals a unique fibroin gene that provides high tensile strength.</title>
        <authorList>
            <person name="Kono N."/>
            <person name="Nakamura H."/>
            <person name="Ohtoshi R."/>
            <person name="Tomita M."/>
            <person name="Numata K."/>
            <person name="Arakawa K."/>
        </authorList>
    </citation>
    <scope>NUCLEOTIDE SEQUENCE [LARGE SCALE GENOMIC DNA]</scope>
</reference>
<dbReference type="AlphaFoldDB" id="A0A4C1W6M5"/>
<gene>
    <name evidence="2" type="ORF">EVAR_86964_1</name>
</gene>